<gene>
    <name evidence="2" type="ORF">CDAR_425641</name>
</gene>
<name>A0AAV4N0J0_9ARAC</name>
<evidence type="ECO:0000313" key="3">
    <source>
        <dbReference type="Proteomes" id="UP001054837"/>
    </source>
</evidence>
<keyword evidence="3" id="KW-1185">Reference proteome</keyword>
<sequence>MYHASNGLSVHIPFPQIPFLPLEAFPSIMSARNSSQTIMIFSSVPPPPSPPHTSSSSNAQVRFLKSNARSGVYDQSCEKQVLEKS</sequence>
<evidence type="ECO:0000313" key="2">
    <source>
        <dbReference type="EMBL" id="GIX78307.1"/>
    </source>
</evidence>
<evidence type="ECO:0000256" key="1">
    <source>
        <dbReference type="SAM" id="MobiDB-lite"/>
    </source>
</evidence>
<comment type="caution">
    <text evidence="2">The sequence shown here is derived from an EMBL/GenBank/DDBJ whole genome shotgun (WGS) entry which is preliminary data.</text>
</comment>
<accession>A0AAV4N0J0</accession>
<proteinExistence type="predicted"/>
<organism evidence="2 3">
    <name type="scientific">Caerostris darwini</name>
    <dbReference type="NCBI Taxonomy" id="1538125"/>
    <lineage>
        <taxon>Eukaryota</taxon>
        <taxon>Metazoa</taxon>
        <taxon>Ecdysozoa</taxon>
        <taxon>Arthropoda</taxon>
        <taxon>Chelicerata</taxon>
        <taxon>Arachnida</taxon>
        <taxon>Araneae</taxon>
        <taxon>Araneomorphae</taxon>
        <taxon>Entelegynae</taxon>
        <taxon>Araneoidea</taxon>
        <taxon>Araneidae</taxon>
        <taxon>Caerostris</taxon>
    </lineage>
</organism>
<feature type="region of interest" description="Disordered" evidence="1">
    <location>
        <begin position="40"/>
        <end position="60"/>
    </location>
</feature>
<dbReference type="AlphaFoldDB" id="A0AAV4N0J0"/>
<protein>
    <submittedName>
        <fullName evidence="2">Uncharacterized protein</fullName>
    </submittedName>
</protein>
<dbReference type="EMBL" id="BPLQ01001083">
    <property type="protein sequence ID" value="GIX78307.1"/>
    <property type="molecule type" value="Genomic_DNA"/>
</dbReference>
<dbReference type="Proteomes" id="UP001054837">
    <property type="component" value="Unassembled WGS sequence"/>
</dbReference>
<reference evidence="2 3" key="1">
    <citation type="submission" date="2021-06" db="EMBL/GenBank/DDBJ databases">
        <title>Caerostris darwini draft genome.</title>
        <authorList>
            <person name="Kono N."/>
            <person name="Arakawa K."/>
        </authorList>
    </citation>
    <scope>NUCLEOTIDE SEQUENCE [LARGE SCALE GENOMIC DNA]</scope>
</reference>